<organism evidence="1 2">
    <name type="scientific">Devosia subaequoris</name>
    <dbReference type="NCBI Taxonomy" id="395930"/>
    <lineage>
        <taxon>Bacteria</taxon>
        <taxon>Pseudomonadati</taxon>
        <taxon>Pseudomonadota</taxon>
        <taxon>Alphaproteobacteria</taxon>
        <taxon>Hyphomicrobiales</taxon>
        <taxon>Devosiaceae</taxon>
        <taxon>Devosia</taxon>
    </lineage>
</organism>
<comment type="caution">
    <text evidence="1">The sequence shown here is derived from an EMBL/GenBank/DDBJ whole genome shotgun (WGS) entry which is preliminary data.</text>
</comment>
<evidence type="ECO:0000313" key="2">
    <source>
        <dbReference type="Proteomes" id="UP000547011"/>
    </source>
</evidence>
<keyword evidence="2" id="KW-1185">Reference proteome</keyword>
<dbReference type="AlphaFoldDB" id="A0A7W6IKZ4"/>
<dbReference type="Proteomes" id="UP000547011">
    <property type="component" value="Unassembled WGS sequence"/>
</dbReference>
<name>A0A7W6IKZ4_9HYPH</name>
<proteinExistence type="predicted"/>
<evidence type="ECO:0000313" key="1">
    <source>
        <dbReference type="EMBL" id="MBB4050905.1"/>
    </source>
</evidence>
<protein>
    <recommendedName>
        <fullName evidence="3">DUF2188 domain-containing protein</fullName>
    </recommendedName>
</protein>
<sequence>MSECHYIVCLREGAWQHTNRGTTSAPFTSREAAIEAAIGEARASGDPDAEVIVQESATSAATVWRSRQKEQSGS</sequence>
<evidence type="ECO:0008006" key="3">
    <source>
        <dbReference type="Google" id="ProtNLM"/>
    </source>
</evidence>
<reference evidence="1 2" key="1">
    <citation type="submission" date="2020-08" db="EMBL/GenBank/DDBJ databases">
        <title>Genomic Encyclopedia of Type Strains, Phase IV (KMG-IV): sequencing the most valuable type-strain genomes for metagenomic binning, comparative biology and taxonomic classification.</title>
        <authorList>
            <person name="Goeker M."/>
        </authorList>
    </citation>
    <scope>NUCLEOTIDE SEQUENCE [LARGE SCALE GENOMIC DNA]</scope>
    <source>
        <strain evidence="1 2">DSM 23447</strain>
    </source>
</reference>
<gene>
    <name evidence="1" type="ORF">GGR20_000523</name>
</gene>
<dbReference type="EMBL" id="JACIEW010000001">
    <property type="protein sequence ID" value="MBB4050905.1"/>
    <property type="molecule type" value="Genomic_DNA"/>
</dbReference>
<accession>A0A7W6IKZ4</accession>
<dbReference type="RefSeq" id="WP_183309663.1">
    <property type="nucleotide sequence ID" value="NZ_JACIEW010000001.1"/>
</dbReference>